<keyword evidence="3" id="KW-1185">Reference proteome</keyword>
<name>A0AAD3TKA8_NEPGR</name>
<reference evidence="2" key="1">
    <citation type="submission" date="2023-05" db="EMBL/GenBank/DDBJ databases">
        <title>Nepenthes gracilis genome sequencing.</title>
        <authorList>
            <person name="Fukushima K."/>
        </authorList>
    </citation>
    <scope>NUCLEOTIDE SEQUENCE</scope>
    <source>
        <strain evidence="2">SING2019-196</strain>
    </source>
</reference>
<protein>
    <submittedName>
        <fullName evidence="2">Uncharacterized protein</fullName>
    </submittedName>
</protein>
<sequence length="98" mass="10186">MACGEAQRTLPATQESATTGPDCSAGDEVQPGRTLPSSSVAAATAPLAATPALPPENTTTVAQPSSQTPQSTARHQTRFWAAREMGKKPHNSRSDLRS</sequence>
<dbReference type="AlphaFoldDB" id="A0AAD3TKA8"/>
<accession>A0AAD3TKA8</accession>
<comment type="caution">
    <text evidence="2">The sequence shown here is derived from an EMBL/GenBank/DDBJ whole genome shotgun (WGS) entry which is preliminary data.</text>
</comment>
<evidence type="ECO:0000313" key="2">
    <source>
        <dbReference type="EMBL" id="GMH31490.1"/>
    </source>
</evidence>
<feature type="compositionally biased region" description="Basic and acidic residues" evidence="1">
    <location>
        <begin position="84"/>
        <end position="98"/>
    </location>
</feature>
<dbReference type="EMBL" id="BSYO01000040">
    <property type="protein sequence ID" value="GMH31490.1"/>
    <property type="molecule type" value="Genomic_DNA"/>
</dbReference>
<dbReference type="Proteomes" id="UP001279734">
    <property type="component" value="Unassembled WGS sequence"/>
</dbReference>
<proteinExistence type="predicted"/>
<feature type="compositionally biased region" description="Polar residues" evidence="1">
    <location>
        <begin position="10"/>
        <end position="21"/>
    </location>
</feature>
<feature type="compositionally biased region" description="Polar residues" evidence="1">
    <location>
        <begin position="56"/>
        <end position="74"/>
    </location>
</feature>
<evidence type="ECO:0000313" key="3">
    <source>
        <dbReference type="Proteomes" id="UP001279734"/>
    </source>
</evidence>
<feature type="compositionally biased region" description="Low complexity" evidence="1">
    <location>
        <begin position="34"/>
        <end position="51"/>
    </location>
</feature>
<organism evidence="2 3">
    <name type="scientific">Nepenthes gracilis</name>
    <name type="common">Slender pitcher plant</name>
    <dbReference type="NCBI Taxonomy" id="150966"/>
    <lineage>
        <taxon>Eukaryota</taxon>
        <taxon>Viridiplantae</taxon>
        <taxon>Streptophyta</taxon>
        <taxon>Embryophyta</taxon>
        <taxon>Tracheophyta</taxon>
        <taxon>Spermatophyta</taxon>
        <taxon>Magnoliopsida</taxon>
        <taxon>eudicotyledons</taxon>
        <taxon>Gunneridae</taxon>
        <taxon>Pentapetalae</taxon>
        <taxon>Caryophyllales</taxon>
        <taxon>Nepenthaceae</taxon>
        <taxon>Nepenthes</taxon>
    </lineage>
</organism>
<feature type="region of interest" description="Disordered" evidence="1">
    <location>
        <begin position="1"/>
        <end position="98"/>
    </location>
</feature>
<evidence type="ECO:0000256" key="1">
    <source>
        <dbReference type="SAM" id="MobiDB-lite"/>
    </source>
</evidence>
<gene>
    <name evidence="2" type="ORF">Nepgr_033333</name>
</gene>